<keyword evidence="1" id="KW-0472">Membrane</keyword>
<evidence type="ECO:0000313" key="3">
    <source>
        <dbReference type="Proteomes" id="UP001283341"/>
    </source>
</evidence>
<reference evidence="2" key="1">
    <citation type="journal article" date="2023" name="Mol. Phylogenet. Evol.">
        <title>Genome-scale phylogeny and comparative genomics of the fungal order Sordariales.</title>
        <authorList>
            <person name="Hensen N."/>
            <person name="Bonometti L."/>
            <person name="Westerberg I."/>
            <person name="Brannstrom I.O."/>
            <person name="Guillou S."/>
            <person name="Cros-Aarteil S."/>
            <person name="Calhoun S."/>
            <person name="Haridas S."/>
            <person name="Kuo A."/>
            <person name="Mondo S."/>
            <person name="Pangilinan J."/>
            <person name="Riley R."/>
            <person name="LaButti K."/>
            <person name="Andreopoulos B."/>
            <person name="Lipzen A."/>
            <person name="Chen C."/>
            <person name="Yan M."/>
            <person name="Daum C."/>
            <person name="Ng V."/>
            <person name="Clum A."/>
            <person name="Steindorff A."/>
            <person name="Ohm R.A."/>
            <person name="Martin F."/>
            <person name="Silar P."/>
            <person name="Natvig D.O."/>
            <person name="Lalanne C."/>
            <person name="Gautier V."/>
            <person name="Ament-Velasquez S.L."/>
            <person name="Kruys A."/>
            <person name="Hutchinson M.I."/>
            <person name="Powell A.J."/>
            <person name="Barry K."/>
            <person name="Miller A.N."/>
            <person name="Grigoriev I.V."/>
            <person name="Debuchy R."/>
            <person name="Gladieux P."/>
            <person name="Hiltunen Thoren M."/>
            <person name="Johannesson H."/>
        </authorList>
    </citation>
    <scope>NUCLEOTIDE SEQUENCE</scope>
    <source>
        <strain evidence="2">CBS 118394</strain>
    </source>
</reference>
<dbReference type="Proteomes" id="UP001283341">
    <property type="component" value="Unassembled WGS sequence"/>
</dbReference>
<dbReference type="AlphaFoldDB" id="A0AAE0IHG6"/>
<proteinExistence type="predicted"/>
<organism evidence="2 3">
    <name type="scientific">Apodospora peruviana</name>
    <dbReference type="NCBI Taxonomy" id="516989"/>
    <lineage>
        <taxon>Eukaryota</taxon>
        <taxon>Fungi</taxon>
        <taxon>Dikarya</taxon>
        <taxon>Ascomycota</taxon>
        <taxon>Pezizomycotina</taxon>
        <taxon>Sordariomycetes</taxon>
        <taxon>Sordariomycetidae</taxon>
        <taxon>Sordariales</taxon>
        <taxon>Lasiosphaeriaceae</taxon>
        <taxon>Apodospora</taxon>
    </lineage>
</organism>
<accession>A0AAE0IHG6</accession>
<dbReference type="EMBL" id="JAUEDM010000002">
    <property type="protein sequence ID" value="KAK3325059.1"/>
    <property type="molecule type" value="Genomic_DNA"/>
</dbReference>
<keyword evidence="1" id="KW-1133">Transmembrane helix</keyword>
<evidence type="ECO:0000313" key="2">
    <source>
        <dbReference type="EMBL" id="KAK3325059.1"/>
    </source>
</evidence>
<name>A0AAE0IHG6_9PEZI</name>
<sequence length="251" mass="29483">MDKNTSKPSYPYLGPLGAVSVRTLVWGHMPEEFTDKFLPVDLIIFKKPWQGYTDKLYELNLAEQDDGNLALKAGCALNFLAITVWILILFCAIHKYLTMQSIRSRIKARNNPEGRYDHMTETFAGLVHNPARTHWFWSRGKYSLGPIKRREKHLNDGWIVLRLARWPEDDDASSSSDKKGVKQSRRSVTKDWERCVLAVRLYRDMKKYRTLPPFTWPVSKMDREAELRNEDNKWLFVEINPSQRWWPVVPT</sequence>
<feature type="transmembrane region" description="Helical" evidence="1">
    <location>
        <begin position="76"/>
        <end position="97"/>
    </location>
</feature>
<comment type="caution">
    <text evidence="2">The sequence shown here is derived from an EMBL/GenBank/DDBJ whole genome shotgun (WGS) entry which is preliminary data.</text>
</comment>
<evidence type="ECO:0000256" key="1">
    <source>
        <dbReference type="SAM" id="Phobius"/>
    </source>
</evidence>
<reference evidence="2" key="2">
    <citation type="submission" date="2023-06" db="EMBL/GenBank/DDBJ databases">
        <authorList>
            <consortium name="Lawrence Berkeley National Laboratory"/>
            <person name="Haridas S."/>
            <person name="Hensen N."/>
            <person name="Bonometti L."/>
            <person name="Westerberg I."/>
            <person name="Brannstrom I.O."/>
            <person name="Guillou S."/>
            <person name="Cros-Aarteil S."/>
            <person name="Calhoun S."/>
            <person name="Kuo A."/>
            <person name="Mondo S."/>
            <person name="Pangilinan J."/>
            <person name="Riley R."/>
            <person name="Labutti K."/>
            <person name="Andreopoulos B."/>
            <person name="Lipzen A."/>
            <person name="Chen C."/>
            <person name="Yanf M."/>
            <person name="Daum C."/>
            <person name="Ng V."/>
            <person name="Clum A."/>
            <person name="Steindorff A."/>
            <person name="Ohm R."/>
            <person name="Martin F."/>
            <person name="Silar P."/>
            <person name="Natvig D."/>
            <person name="Lalanne C."/>
            <person name="Gautier V."/>
            <person name="Ament-Velasquez S.L."/>
            <person name="Kruys A."/>
            <person name="Hutchinson M.I."/>
            <person name="Powell A.J."/>
            <person name="Barry K."/>
            <person name="Miller A.N."/>
            <person name="Grigoriev I.V."/>
            <person name="Debuchy R."/>
            <person name="Gladieux P."/>
            <person name="Thoren M.H."/>
            <person name="Johannesson H."/>
        </authorList>
    </citation>
    <scope>NUCLEOTIDE SEQUENCE</scope>
    <source>
        <strain evidence="2">CBS 118394</strain>
    </source>
</reference>
<keyword evidence="1" id="KW-0812">Transmembrane</keyword>
<protein>
    <submittedName>
        <fullName evidence="2">Uncharacterized protein</fullName>
    </submittedName>
</protein>
<keyword evidence="3" id="KW-1185">Reference proteome</keyword>
<gene>
    <name evidence="2" type="ORF">B0H66DRAFT_615520</name>
</gene>